<evidence type="ECO:0000256" key="7">
    <source>
        <dbReference type="ARBA" id="ARBA00047899"/>
    </source>
</evidence>
<evidence type="ECO:0000256" key="6">
    <source>
        <dbReference type="ARBA" id="ARBA00022840"/>
    </source>
</evidence>
<reference evidence="11" key="1">
    <citation type="journal article" date="2017" name="Genome Biol.">
        <title>Comparative genomics reveals high biological diversity and specific adaptations in the industrially and medically important fungal genus Aspergillus.</title>
        <authorList>
            <person name="de Vries R.P."/>
            <person name="Riley R."/>
            <person name="Wiebenga A."/>
            <person name="Aguilar-Osorio G."/>
            <person name="Amillis S."/>
            <person name="Uchima C.A."/>
            <person name="Anderluh G."/>
            <person name="Asadollahi M."/>
            <person name="Askin M."/>
            <person name="Barry K."/>
            <person name="Battaglia E."/>
            <person name="Bayram O."/>
            <person name="Benocci T."/>
            <person name="Braus-Stromeyer S.A."/>
            <person name="Caldana C."/>
            <person name="Canovas D."/>
            <person name="Cerqueira G.C."/>
            <person name="Chen F."/>
            <person name="Chen W."/>
            <person name="Choi C."/>
            <person name="Clum A."/>
            <person name="Dos Santos R.A."/>
            <person name="Damasio A.R."/>
            <person name="Diallinas G."/>
            <person name="Emri T."/>
            <person name="Fekete E."/>
            <person name="Flipphi M."/>
            <person name="Freyberg S."/>
            <person name="Gallo A."/>
            <person name="Gournas C."/>
            <person name="Habgood R."/>
            <person name="Hainaut M."/>
            <person name="Harispe M.L."/>
            <person name="Henrissat B."/>
            <person name="Hilden K.S."/>
            <person name="Hope R."/>
            <person name="Hossain A."/>
            <person name="Karabika E."/>
            <person name="Karaffa L."/>
            <person name="Karanyi Z."/>
            <person name="Krasevec N."/>
            <person name="Kuo A."/>
            <person name="Kusch H."/>
            <person name="LaButti K."/>
            <person name="Lagendijk E.L."/>
            <person name="Lapidus A."/>
            <person name="Levasseur A."/>
            <person name="Lindquist E."/>
            <person name="Lipzen A."/>
            <person name="Logrieco A.F."/>
            <person name="MacCabe A."/>
            <person name="Maekelae M.R."/>
            <person name="Malavazi I."/>
            <person name="Melin P."/>
            <person name="Meyer V."/>
            <person name="Mielnichuk N."/>
            <person name="Miskei M."/>
            <person name="Molnar A.P."/>
            <person name="Mule G."/>
            <person name="Ngan C.Y."/>
            <person name="Orejas M."/>
            <person name="Orosz E."/>
            <person name="Ouedraogo J.P."/>
            <person name="Overkamp K.M."/>
            <person name="Park H.-S."/>
            <person name="Perrone G."/>
            <person name="Piumi F."/>
            <person name="Punt P.J."/>
            <person name="Ram A.F."/>
            <person name="Ramon A."/>
            <person name="Rauscher S."/>
            <person name="Record E."/>
            <person name="Riano-Pachon D.M."/>
            <person name="Robert V."/>
            <person name="Roehrig J."/>
            <person name="Ruller R."/>
            <person name="Salamov A."/>
            <person name="Salih N.S."/>
            <person name="Samson R.A."/>
            <person name="Sandor E."/>
            <person name="Sanguinetti M."/>
            <person name="Schuetze T."/>
            <person name="Sepcic K."/>
            <person name="Shelest E."/>
            <person name="Sherlock G."/>
            <person name="Sophianopoulou V."/>
            <person name="Squina F.M."/>
            <person name="Sun H."/>
            <person name="Susca A."/>
            <person name="Todd R.B."/>
            <person name="Tsang A."/>
            <person name="Unkles S.E."/>
            <person name="van de Wiele N."/>
            <person name="van Rossen-Uffink D."/>
            <person name="Oliveira J.V."/>
            <person name="Vesth T.C."/>
            <person name="Visser J."/>
            <person name="Yu J.-H."/>
            <person name="Zhou M."/>
            <person name="Andersen M.R."/>
            <person name="Archer D.B."/>
            <person name="Baker S.E."/>
            <person name="Benoit I."/>
            <person name="Brakhage A.A."/>
            <person name="Braus G.H."/>
            <person name="Fischer R."/>
            <person name="Frisvad J.C."/>
            <person name="Goldman G.H."/>
            <person name="Houbraken J."/>
            <person name="Oakley B."/>
            <person name="Pocsi I."/>
            <person name="Scazzocchio C."/>
            <person name="Seiboth B."/>
            <person name="vanKuyk P.A."/>
            <person name="Wortman J."/>
            <person name="Dyer P.S."/>
            <person name="Grigoriev I.V."/>
        </authorList>
    </citation>
    <scope>NUCLEOTIDE SEQUENCE [LARGE SCALE GENOMIC DNA]</scope>
    <source>
        <strain evidence="11">DTO 134E9</strain>
    </source>
</reference>
<comment type="catalytic activity">
    <reaction evidence="7">
        <text>L-threonyl-[protein] + ATP = O-phospho-L-threonyl-[protein] + ADP + H(+)</text>
        <dbReference type="Rhea" id="RHEA:46608"/>
        <dbReference type="Rhea" id="RHEA-COMP:11060"/>
        <dbReference type="Rhea" id="RHEA-COMP:11605"/>
        <dbReference type="ChEBI" id="CHEBI:15378"/>
        <dbReference type="ChEBI" id="CHEBI:30013"/>
        <dbReference type="ChEBI" id="CHEBI:30616"/>
        <dbReference type="ChEBI" id="CHEBI:61977"/>
        <dbReference type="ChEBI" id="CHEBI:456216"/>
        <dbReference type="EC" id="2.7.11.1"/>
    </reaction>
</comment>
<sequence>MIASSTLVPTAPRPFPTSGFEMIDSTEMIEEETLPTYSAEKYYPVHIGEVLDDRYQVLAKQGYGVTSTVWLSRDLDVYDRINSAKTDHLGRTFIRKLLDHFYIQGPHGRHICLVHQALGLSVDQFLCFLDGQVMGLKDLKPFLRQLLGVLGFLHTEAHIIHTAHEPGFSGIEEGEMEYPSPRKILDSQIIHTSQIPIPGNGLPLLSDFGEARFIGKKHDDDIMPNVYRAPEVALKMDWDCKVDVWNVAMVAWDIDDIFDDRVHLAEMIAILGAPPVKFLKQSRVHSVFWDDEGKWKDLAPIPDIKLEGLASDIKGDNKEGFLRFMRKALMWKSEDRPTARELMFDEWLMEGLDLSKKVNQT</sequence>
<dbReference type="GO" id="GO:0005737">
    <property type="term" value="C:cytoplasm"/>
    <property type="evidence" value="ECO:0007669"/>
    <property type="project" value="TreeGrafter"/>
</dbReference>
<keyword evidence="2" id="KW-0723">Serine/threonine-protein kinase</keyword>
<dbReference type="SUPFAM" id="SSF56112">
    <property type="entry name" value="Protein kinase-like (PK-like)"/>
    <property type="match status" value="1"/>
</dbReference>
<dbReference type="PROSITE" id="PS50011">
    <property type="entry name" value="PROTEIN_KINASE_DOM"/>
    <property type="match status" value="1"/>
</dbReference>
<dbReference type="AlphaFoldDB" id="A0A1L9RFL3"/>
<organism evidence="10 11">
    <name type="scientific">Aspergillus wentii DTO 134E9</name>
    <dbReference type="NCBI Taxonomy" id="1073089"/>
    <lineage>
        <taxon>Eukaryota</taxon>
        <taxon>Fungi</taxon>
        <taxon>Dikarya</taxon>
        <taxon>Ascomycota</taxon>
        <taxon>Pezizomycotina</taxon>
        <taxon>Eurotiomycetes</taxon>
        <taxon>Eurotiomycetidae</taxon>
        <taxon>Eurotiales</taxon>
        <taxon>Aspergillaceae</taxon>
        <taxon>Aspergillus</taxon>
        <taxon>Aspergillus subgen. Cremei</taxon>
    </lineage>
</organism>
<dbReference type="InterPro" id="IPR011009">
    <property type="entry name" value="Kinase-like_dom_sf"/>
</dbReference>
<evidence type="ECO:0000256" key="2">
    <source>
        <dbReference type="ARBA" id="ARBA00022527"/>
    </source>
</evidence>
<evidence type="ECO:0000313" key="10">
    <source>
        <dbReference type="EMBL" id="OJJ33715.1"/>
    </source>
</evidence>
<evidence type="ECO:0000256" key="8">
    <source>
        <dbReference type="ARBA" id="ARBA00048679"/>
    </source>
</evidence>
<protein>
    <recommendedName>
        <fullName evidence="1">non-specific serine/threonine protein kinase</fullName>
        <ecNumber evidence="1">2.7.11.1</ecNumber>
    </recommendedName>
</protein>
<evidence type="ECO:0000256" key="3">
    <source>
        <dbReference type="ARBA" id="ARBA00022679"/>
    </source>
</evidence>
<feature type="domain" description="Protein kinase" evidence="9">
    <location>
        <begin position="1"/>
        <end position="348"/>
    </location>
</feature>
<keyword evidence="6" id="KW-0067">ATP-binding</keyword>
<dbReference type="GO" id="GO:0005634">
    <property type="term" value="C:nucleus"/>
    <property type="evidence" value="ECO:0007669"/>
    <property type="project" value="TreeGrafter"/>
</dbReference>
<dbReference type="OrthoDB" id="5979581at2759"/>
<dbReference type="GO" id="GO:0050684">
    <property type="term" value="P:regulation of mRNA processing"/>
    <property type="evidence" value="ECO:0007669"/>
    <property type="project" value="TreeGrafter"/>
</dbReference>
<accession>A0A1L9RFL3</accession>
<evidence type="ECO:0000313" key="11">
    <source>
        <dbReference type="Proteomes" id="UP000184383"/>
    </source>
</evidence>
<evidence type="ECO:0000256" key="1">
    <source>
        <dbReference type="ARBA" id="ARBA00012513"/>
    </source>
</evidence>
<name>A0A1L9RFL3_ASPWE</name>
<dbReference type="EC" id="2.7.11.1" evidence="1"/>
<keyword evidence="11" id="KW-1185">Reference proteome</keyword>
<dbReference type="PANTHER" id="PTHR47634:SF9">
    <property type="entry name" value="PROTEIN KINASE DOMAIN-CONTAINING PROTEIN-RELATED"/>
    <property type="match status" value="1"/>
</dbReference>
<dbReference type="RefSeq" id="XP_040687391.1">
    <property type="nucleotide sequence ID" value="XM_040837710.1"/>
</dbReference>
<dbReference type="GO" id="GO:0005524">
    <property type="term" value="F:ATP binding"/>
    <property type="evidence" value="ECO:0007669"/>
    <property type="project" value="UniProtKB-KW"/>
</dbReference>
<keyword evidence="5" id="KW-0418">Kinase</keyword>
<dbReference type="Gene3D" id="3.30.200.20">
    <property type="entry name" value="Phosphorylase Kinase, domain 1"/>
    <property type="match status" value="2"/>
</dbReference>
<evidence type="ECO:0000256" key="5">
    <source>
        <dbReference type="ARBA" id="ARBA00022777"/>
    </source>
</evidence>
<evidence type="ECO:0000256" key="4">
    <source>
        <dbReference type="ARBA" id="ARBA00022741"/>
    </source>
</evidence>
<dbReference type="Proteomes" id="UP000184383">
    <property type="component" value="Unassembled WGS sequence"/>
</dbReference>
<dbReference type="GO" id="GO:0004674">
    <property type="term" value="F:protein serine/threonine kinase activity"/>
    <property type="evidence" value="ECO:0007669"/>
    <property type="project" value="UniProtKB-KW"/>
</dbReference>
<dbReference type="STRING" id="1073089.A0A1L9RFL3"/>
<evidence type="ECO:0000259" key="9">
    <source>
        <dbReference type="PROSITE" id="PS50011"/>
    </source>
</evidence>
<dbReference type="SMART" id="SM00220">
    <property type="entry name" value="S_TKc"/>
    <property type="match status" value="1"/>
</dbReference>
<dbReference type="InterPro" id="IPR051334">
    <property type="entry name" value="SRPK"/>
</dbReference>
<keyword evidence="4" id="KW-0547">Nucleotide-binding</keyword>
<keyword evidence="3" id="KW-0808">Transferase</keyword>
<dbReference type="GO" id="GO:0000245">
    <property type="term" value="P:spliceosomal complex assembly"/>
    <property type="evidence" value="ECO:0007669"/>
    <property type="project" value="TreeGrafter"/>
</dbReference>
<dbReference type="VEuPathDB" id="FungiDB:ASPWEDRAFT_52136"/>
<comment type="catalytic activity">
    <reaction evidence="8">
        <text>L-seryl-[protein] + ATP = O-phospho-L-seryl-[protein] + ADP + H(+)</text>
        <dbReference type="Rhea" id="RHEA:17989"/>
        <dbReference type="Rhea" id="RHEA-COMP:9863"/>
        <dbReference type="Rhea" id="RHEA-COMP:11604"/>
        <dbReference type="ChEBI" id="CHEBI:15378"/>
        <dbReference type="ChEBI" id="CHEBI:29999"/>
        <dbReference type="ChEBI" id="CHEBI:30616"/>
        <dbReference type="ChEBI" id="CHEBI:83421"/>
        <dbReference type="ChEBI" id="CHEBI:456216"/>
        <dbReference type="EC" id="2.7.11.1"/>
    </reaction>
</comment>
<gene>
    <name evidence="10" type="ORF">ASPWEDRAFT_52136</name>
</gene>
<dbReference type="Gene3D" id="1.10.510.10">
    <property type="entry name" value="Transferase(Phosphotransferase) domain 1"/>
    <property type="match status" value="1"/>
</dbReference>
<proteinExistence type="predicted"/>
<dbReference type="EMBL" id="KV878213">
    <property type="protein sequence ID" value="OJJ33715.1"/>
    <property type="molecule type" value="Genomic_DNA"/>
</dbReference>
<dbReference type="InterPro" id="IPR000719">
    <property type="entry name" value="Prot_kinase_dom"/>
</dbReference>
<dbReference type="GeneID" id="63753558"/>
<dbReference type="PANTHER" id="PTHR47634">
    <property type="entry name" value="PROTEIN KINASE DOMAIN-CONTAINING PROTEIN-RELATED"/>
    <property type="match status" value="1"/>
</dbReference>